<dbReference type="InterPro" id="IPR050263">
    <property type="entry name" value="Bact_Fimbrial_Adh_Pro"/>
</dbReference>
<dbReference type="InterPro" id="IPR036937">
    <property type="entry name" value="Adhesion_dom_fimbrial_sf"/>
</dbReference>
<sequence>MKKNVIATALVATVVFCSSAVAAADGTVNFTGKISDNVCTVDFGGGSNALTVNLGEVARTSFSSGVGATSSATKFTLKLSDCPETATTAKVKFDGVADGVNPQVLAVDAATGAATGVAVQLADAPNGVLPLYTASKAFPLQASPVVNDLDFYARYIATKAEVTAGPANSTATFTVNYN</sequence>
<name>A0AA92X2R3_9GAMM</name>
<dbReference type="EMBL" id="QYYG01000004">
    <property type="protein sequence ID" value="RJF55029.1"/>
    <property type="molecule type" value="Genomic_DNA"/>
</dbReference>
<dbReference type="PANTHER" id="PTHR33420">
    <property type="entry name" value="FIMBRIAL SUBUNIT ELFA-RELATED"/>
    <property type="match status" value="1"/>
</dbReference>
<dbReference type="GO" id="GO:0009289">
    <property type="term" value="C:pilus"/>
    <property type="evidence" value="ECO:0007669"/>
    <property type="project" value="InterPro"/>
</dbReference>
<feature type="domain" description="Fimbrial-type adhesion" evidence="2">
    <location>
        <begin position="29"/>
        <end position="177"/>
    </location>
</feature>
<comment type="caution">
    <text evidence="3">The sequence shown here is derived from an EMBL/GenBank/DDBJ whole genome shotgun (WGS) entry which is preliminary data.</text>
</comment>
<dbReference type="Proteomes" id="UP000284338">
    <property type="component" value="Unassembled WGS sequence"/>
</dbReference>
<keyword evidence="4" id="KW-1185">Reference proteome</keyword>
<reference evidence="3 4" key="1">
    <citation type="submission" date="2018-09" db="EMBL/GenBank/DDBJ databases">
        <title>Draft genome of a novel serratia sp. strain with antifungal activity.</title>
        <authorList>
            <person name="Dichmann S.I."/>
            <person name="Park B.P."/>
            <person name="Pathiraja D."/>
            <person name="Choi I.-G."/>
            <person name="Stougaard P."/>
            <person name="Hennessy R.C."/>
        </authorList>
    </citation>
    <scope>NUCLEOTIDE SEQUENCE [LARGE SCALE GENOMIC DNA]</scope>
    <source>
        <strain evidence="3 4">S40</strain>
    </source>
</reference>
<dbReference type="InterPro" id="IPR000259">
    <property type="entry name" value="Adhesion_dom_fimbrial"/>
</dbReference>
<feature type="signal peptide" evidence="1">
    <location>
        <begin position="1"/>
        <end position="23"/>
    </location>
</feature>
<evidence type="ECO:0000256" key="1">
    <source>
        <dbReference type="SAM" id="SignalP"/>
    </source>
</evidence>
<dbReference type="PANTHER" id="PTHR33420:SF26">
    <property type="entry name" value="FIMBRIAL SUBUNIT"/>
    <property type="match status" value="1"/>
</dbReference>
<proteinExistence type="predicted"/>
<protein>
    <submittedName>
        <fullName evidence="3">Type 1 fimbrial protein</fullName>
    </submittedName>
</protein>
<dbReference type="InterPro" id="IPR008966">
    <property type="entry name" value="Adhesion_dom_sf"/>
</dbReference>
<feature type="chain" id="PRO_5041656415" evidence="1">
    <location>
        <begin position="24"/>
        <end position="178"/>
    </location>
</feature>
<evidence type="ECO:0000259" key="2">
    <source>
        <dbReference type="Pfam" id="PF00419"/>
    </source>
</evidence>
<dbReference type="AlphaFoldDB" id="A0AA92X2R3"/>
<dbReference type="Pfam" id="PF00419">
    <property type="entry name" value="Fimbrial"/>
    <property type="match status" value="1"/>
</dbReference>
<dbReference type="GO" id="GO:0043709">
    <property type="term" value="P:cell adhesion involved in single-species biofilm formation"/>
    <property type="evidence" value="ECO:0007669"/>
    <property type="project" value="TreeGrafter"/>
</dbReference>
<keyword evidence="1" id="KW-0732">Signal</keyword>
<evidence type="ECO:0000313" key="3">
    <source>
        <dbReference type="EMBL" id="RJF55029.1"/>
    </source>
</evidence>
<evidence type="ECO:0000313" key="4">
    <source>
        <dbReference type="Proteomes" id="UP000284338"/>
    </source>
</evidence>
<dbReference type="SUPFAM" id="SSF49401">
    <property type="entry name" value="Bacterial adhesins"/>
    <property type="match status" value="1"/>
</dbReference>
<dbReference type="RefSeq" id="WP_119804697.1">
    <property type="nucleotide sequence ID" value="NZ_QYYG01000004.1"/>
</dbReference>
<organism evidence="3 4">
    <name type="scientific">Serratia inhibens</name>
    <dbReference type="NCBI Taxonomy" id="2338073"/>
    <lineage>
        <taxon>Bacteria</taxon>
        <taxon>Pseudomonadati</taxon>
        <taxon>Pseudomonadota</taxon>
        <taxon>Gammaproteobacteria</taxon>
        <taxon>Enterobacterales</taxon>
        <taxon>Yersiniaceae</taxon>
        <taxon>Serratia</taxon>
    </lineage>
</organism>
<accession>A0AA92X2R3</accession>
<dbReference type="Gene3D" id="2.60.40.1090">
    <property type="entry name" value="Fimbrial-type adhesion domain"/>
    <property type="match status" value="1"/>
</dbReference>
<gene>
    <name evidence="3" type="ORF">D4100_15335</name>
</gene>